<accession>A0A1B6NTI5</accession>
<evidence type="ECO:0000313" key="1">
    <source>
        <dbReference type="EMBL" id="KTF06784.1"/>
    </source>
</evidence>
<dbReference type="AlphaFoldDB" id="A0A1B6NTI5"/>
<name>A0A1B6NTI5_9ZZZZ</name>
<sequence>MAGTKRRYKRVASRRLNMWLSLYRHSIVHALLAMRYMVDSKSLERTIRCE</sequence>
<protein>
    <submittedName>
        <fullName evidence="1">Uncharacterized protein</fullName>
    </submittedName>
</protein>
<proteinExistence type="predicted"/>
<gene>
    <name evidence="1" type="ORF">MGSAQ_001720</name>
</gene>
<organism evidence="1">
    <name type="scientific">marine sediment metagenome</name>
    <dbReference type="NCBI Taxonomy" id="412755"/>
    <lineage>
        <taxon>unclassified sequences</taxon>
        <taxon>metagenomes</taxon>
        <taxon>ecological metagenomes</taxon>
    </lineage>
</organism>
<reference evidence="1" key="1">
    <citation type="submission" date="2013-11" db="EMBL/GenBank/DDBJ databases">
        <title>Microbial diversity, functional groups and degradation webs in Northern and Southern Mediterranean and Red Sea marine crude oil polluted sites.</title>
        <authorList>
            <person name="Daffonchio D."/>
            <person name="Mapelli F."/>
            <person name="Ferrer M."/>
            <person name="Richter M."/>
            <person name="Cherif A."/>
            <person name="Malkawi H.I."/>
            <person name="Yakimov M.M."/>
            <person name="Abdel-Fattah Y.R."/>
            <person name="Blaghen M."/>
            <person name="Golyshin P.N."/>
            <person name="Kalogerakis N."/>
            <person name="Boon N."/>
            <person name="Magagnini M."/>
            <person name="Fava F."/>
        </authorList>
    </citation>
    <scope>NUCLEOTIDE SEQUENCE</scope>
</reference>
<comment type="caution">
    <text evidence="1">The sequence shown here is derived from an EMBL/GenBank/DDBJ whole genome shotgun (WGS) entry which is preliminary data.</text>
</comment>
<dbReference type="EMBL" id="AYSL01000942">
    <property type="protein sequence ID" value="KTF06784.1"/>
    <property type="molecule type" value="Genomic_DNA"/>
</dbReference>